<keyword evidence="3" id="KW-1185">Reference proteome</keyword>
<evidence type="ECO:0000313" key="3">
    <source>
        <dbReference type="Proteomes" id="UP000297861"/>
    </source>
</evidence>
<dbReference type="SUPFAM" id="SSF53850">
    <property type="entry name" value="Periplasmic binding protein-like II"/>
    <property type="match status" value="1"/>
</dbReference>
<proteinExistence type="predicted"/>
<feature type="chain" id="PRO_5021436953" description="Phosphate ABC transporter substrate-binding protein" evidence="1">
    <location>
        <begin position="23"/>
        <end position="304"/>
    </location>
</feature>
<keyword evidence="1" id="KW-0732">Signal</keyword>
<evidence type="ECO:0008006" key="4">
    <source>
        <dbReference type="Google" id="ProtNLM"/>
    </source>
</evidence>
<evidence type="ECO:0000256" key="1">
    <source>
        <dbReference type="SAM" id="SignalP"/>
    </source>
</evidence>
<accession>A0A4Y8LA69</accession>
<feature type="signal peptide" evidence="1">
    <location>
        <begin position="1"/>
        <end position="22"/>
    </location>
</feature>
<dbReference type="Gene3D" id="3.40.190.10">
    <property type="entry name" value="Periplasmic binding protein-like II"/>
    <property type="match status" value="2"/>
</dbReference>
<organism evidence="2 3">
    <name type="scientific">Dysgonomonas capnocytophagoides</name>
    <dbReference type="NCBI Taxonomy" id="45254"/>
    <lineage>
        <taxon>Bacteria</taxon>
        <taxon>Pseudomonadati</taxon>
        <taxon>Bacteroidota</taxon>
        <taxon>Bacteroidia</taxon>
        <taxon>Bacteroidales</taxon>
        <taxon>Dysgonomonadaceae</taxon>
        <taxon>Dysgonomonas</taxon>
    </lineage>
</organism>
<name>A0A4Y8LA69_9BACT</name>
<evidence type="ECO:0000313" key="2">
    <source>
        <dbReference type="EMBL" id="TFD98928.1"/>
    </source>
</evidence>
<dbReference type="STRING" id="1121485.GCA_000426485_00125"/>
<sequence length="304" mass="34580">MKTFKYIQIAVLLVLGIANLEAQNNKDIIYIKGANFTHPILKSWIVEYAKVRPEVSIQIAPKDVDEEKIAINVVADDSQKKEEQLSLQVARYALLPIVNKQNPILTEINNKGLNKDKIQKLFFEKDIDSDGKYPFKNESTIYSGSLSTSNSIYFAQYFDKQTDQLKGKKIAGDDIYIISALNKDPNGVAFNYLSYIYDTTSKALKDGITILPIDLKKDQWQSIVSGIDETIDLLENQKVNLIPINPISITIDYVNLNKDAQDFLKWIVTEGQKYNHNQGFLMVDSSQKDDLKKQIDYASLQENK</sequence>
<protein>
    <recommendedName>
        <fullName evidence="4">Phosphate ABC transporter substrate-binding protein</fullName>
    </recommendedName>
</protein>
<gene>
    <name evidence="2" type="ORF">E2605_02250</name>
</gene>
<reference evidence="2 3" key="1">
    <citation type="submission" date="2019-03" db="EMBL/GenBank/DDBJ databases">
        <title>San Antonio Military Medical Center submission to MRSN (WRAIR), pending publication.</title>
        <authorList>
            <person name="Blyth D.M."/>
            <person name="Mccarthy S.L."/>
            <person name="Schall S.E."/>
            <person name="Stam J.A."/>
            <person name="Ong A.C."/>
            <person name="Mcgann P.T."/>
        </authorList>
    </citation>
    <scope>NUCLEOTIDE SEQUENCE [LARGE SCALE GENOMIC DNA]</scope>
    <source>
        <strain evidence="2 3">MRSN571793</strain>
    </source>
</reference>
<dbReference type="Proteomes" id="UP000297861">
    <property type="component" value="Unassembled WGS sequence"/>
</dbReference>
<dbReference type="RefSeq" id="WP_026627453.1">
    <property type="nucleotide sequence ID" value="NZ_JAWZLG010000034.1"/>
</dbReference>
<dbReference type="OrthoDB" id="1082996at2"/>
<dbReference type="EMBL" id="SOML01000001">
    <property type="protein sequence ID" value="TFD98928.1"/>
    <property type="molecule type" value="Genomic_DNA"/>
</dbReference>
<comment type="caution">
    <text evidence="2">The sequence shown here is derived from an EMBL/GenBank/DDBJ whole genome shotgun (WGS) entry which is preliminary data.</text>
</comment>
<dbReference type="AlphaFoldDB" id="A0A4Y8LA69"/>